<gene>
    <name evidence="2" type="ORF">LCGC14_2281300</name>
</gene>
<dbReference type="CDD" id="cd00082">
    <property type="entry name" value="HisKA"/>
    <property type="match status" value="1"/>
</dbReference>
<dbReference type="GO" id="GO:0000155">
    <property type="term" value="F:phosphorelay sensor kinase activity"/>
    <property type="evidence" value="ECO:0007669"/>
    <property type="project" value="InterPro"/>
</dbReference>
<dbReference type="InterPro" id="IPR011006">
    <property type="entry name" value="CheY-like_superfamily"/>
</dbReference>
<proteinExistence type="predicted"/>
<dbReference type="Pfam" id="PF00512">
    <property type="entry name" value="HisKA"/>
    <property type="match status" value="1"/>
</dbReference>
<dbReference type="InterPro" id="IPR036890">
    <property type="entry name" value="HATPase_C_sf"/>
</dbReference>
<feature type="domain" description="Response regulatory" evidence="1">
    <location>
        <begin position="3"/>
        <end position="121"/>
    </location>
</feature>
<protein>
    <recommendedName>
        <fullName evidence="1">Response regulatory domain-containing protein</fullName>
    </recommendedName>
</protein>
<dbReference type="EMBL" id="LAZR01031746">
    <property type="protein sequence ID" value="KKL52853.1"/>
    <property type="molecule type" value="Genomic_DNA"/>
</dbReference>
<reference evidence="2" key="1">
    <citation type="journal article" date="2015" name="Nature">
        <title>Complex archaea that bridge the gap between prokaryotes and eukaryotes.</title>
        <authorList>
            <person name="Spang A."/>
            <person name="Saw J.H."/>
            <person name="Jorgensen S.L."/>
            <person name="Zaremba-Niedzwiedzka K."/>
            <person name="Martijn J."/>
            <person name="Lind A.E."/>
            <person name="van Eijk R."/>
            <person name="Schleper C."/>
            <person name="Guy L."/>
            <person name="Ettema T.J."/>
        </authorList>
    </citation>
    <scope>NUCLEOTIDE SEQUENCE</scope>
</reference>
<dbReference type="PANTHER" id="PTHR43065">
    <property type="entry name" value="SENSOR HISTIDINE KINASE"/>
    <property type="match status" value="1"/>
</dbReference>
<organism evidence="2">
    <name type="scientific">marine sediment metagenome</name>
    <dbReference type="NCBI Taxonomy" id="412755"/>
    <lineage>
        <taxon>unclassified sequences</taxon>
        <taxon>metagenomes</taxon>
        <taxon>ecological metagenomes</taxon>
    </lineage>
</organism>
<evidence type="ECO:0000259" key="1">
    <source>
        <dbReference type="PROSITE" id="PS50110"/>
    </source>
</evidence>
<dbReference type="PANTHER" id="PTHR43065:SF42">
    <property type="entry name" value="TWO-COMPONENT SENSOR PPRA"/>
    <property type="match status" value="1"/>
</dbReference>
<feature type="non-terminal residue" evidence="2">
    <location>
        <position position="307"/>
    </location>
</feature>
<dbReference type="SMART" id="SM00448">
    <property type="entry name" value="REC"/>
    <property type="match status" value="1"/>
</dbReference>
<sequence>MFRLLIIDEKQDSFSKISSLVKGLIPECKVSHALSGIDGIEVIKKYPPDIILLDAESGNDGFEICRELKSKESTGQIPVVMMVPACMDEDIRKEGISLGVESFLTKPVDEAEITALIKLFMRVKEGRNELMEKEDQLRQSQKMEAIGKLAGGIAHNFNNLLTVILGYSDILVMKSKKDKHLHKYIEQIREIKKSAEKASAITQQLLSFSRKQVLQLKRLSLNKLINGIENLFISLLGDDMVLKTDFEPELGLIQADPDQMEQIILNLIVFARDTKEETGKLNLRTQNIYLDPNEHGQDSDLQPGYYV</sequence>
<dbReference type="AlphaFoldDB" id="A0A0F9CU14"/>
<dbReference type="PROSITE" id="PS50110">
    <property type="entry name" value="RESPONSE_REGULATORY"/>
    <property type="match status" value="1"/>
</dbReference>
<comment type="caution">
    <text evidence="2">The sequence shown here is derived from an EMBL/GenBank/DDBJ whole genome shotgun (WGS) entry which is preliminary data.</text>
</comment>
<dbReference type="InterPro" id="IPR001789">
    <property type="entry name" value="Sig_transdc_resp-reg_receiver"/>
</dbReference>
<dbReference type="InterPro" id="IPR036097">
    <property type="entry name" value="HisK_dim/P_sf"/>
</dbReference>
<name>A0A0F9CU14_9ZZZZ</name>
<dbReference type="Pfam" id="PF00072">
    <property type="entry name" value="Response_reg"/>
    <property type="match status" value="1"/>
</dbReference>
<dbReference type="SUPFAM" id="SSF52172">
    <property type="entry name" value="CheY-like"/>
    <property type="match status" value="1"/>
</dbReference>
<dbReference type="SUPFAM" id="SSF55874">
    <property type="entry name" value="ATPase domain of HSP90 chaperone/DNA topoisomerase II/histidine kinase"/>
    <property type="match status" value="1"/>
</dbReference>
<dbReference type="SUPFAM" id="SSF47384">
    <property type="entry name" value="Homodimeric domain of signal transducing histidine kinase"/>
    <property type="match status" value="1"/>
</dbReference>
<evidence type="ECO:0000313" key="2">
    <source>
        <dbReference type="EMBL" id="KKL52853.1"/>
    </source>
</evidence>
<dbReference type="Gene3D" id="3.40.50.2300">
    <property type="match status" value="1"/>
</dbReference>
<dbReference type="InterPro" id="IPR003661">
    <property type="entry name" value="HisK_dim/P_dom"/>
</dbReference>
<dbReference type="Gene3D" id="1.10.287.130">
    <property type="match status" value="1"/>
</dbReference>
<dbReference type="Gene3D" id="3.30.565.10">
    <property type="entry name" value="Histidine kinase-like ATPase, C-terminal domain"/>
    <property type="match status" value="1"/>
</dbReference>
<accession>A0A0F9CU14</accession>
<dbReference type="SMART" id="SM00388">
    <property type="entry name" value="HisKA"/>
    <property type="match status" value="1"/>
</dbReference>